<dbReference type="Proteomes" id="UP001560573">
    <property type="component" value="Unassembled WGS sequence"/>
</dbReference>
<evidence type="ECO:0000313" key="2">
    <source>
        <dbReference type="Proteomes" id="UP001560573"/>
    </source>
</evidence>
<keyword evidence="2" id="KW-1185">Reference proteome</keyword>
<name>A0ABV3ZIW0_9BACT</name>
<dbReference type="Pfam" id="PF10012">
    <property type="entry name" value="DUF2255"/>
    <property type="match status" value="1"/>
</dbReference>
<gene>
    <name evidence="1" type="ORF">QTN47_20130</name>
</gene>
<comment type="caution">
    <text evidence="1">The sequence shown here is derived from an EMBL/GenBank/DDBJ whole genome shotgun (WGS) entry which is preliminary data.</text>
</comment>
<dbReference type="InterPro" id="IPR016888">
    <property type="entry name" value="UCP028498"/>
</dbReference>
<reference evidence="1 2" key="1">
    <citation type="submission" date="2023-07" db="EMBL/GenBank/DDBJ databases">
        <authorList>
            <person name="Lian W.-H."/>
        </authorList>
    </citation>
    <scope>NUCLEOTIDE SEQUENCE [LARGE SCALE GENOMIC DNA]</scope>
    <source>
        <strain evidence="1 2">SYSU DXS3180</strain>
    </source>
</reference>
<evidence type="ECO:0000313" key="1">
    <source>
        <dbReference type="EMBL" id="MEX6689826.1"/>
    </source>
</evidence>
<dbReference type="PIRSF" id="PIRSF028498">
    <property type="entry name" value="UCP028498"/>
    <property type="match status" value="1"/>
</dbReference>
<protein>
    <submittedName>
        <fullName evidence="1">DUF2255 family protein</fullName>
    </submittedName>
</protein>
<sequence length="127" mass="14148">MNIKHNKFSDKLLAEIDKADDLHIAPLRGDGVSYGTPTWIWEVVVDDCLYVRAYNGVQSRWYKAAINQKRGRIEAAGKIMDVAFIPASGEVNDTIDEAYKKKYGGSPYLSSMISNRARAATIRIVPA</sequence>
<proteinExistence type="predicted"/>
<accession>A0ABV3ZIW0</accession>
<dbReference type="EMBL" id="JAULBC010000007">
    <property type="protein sequence ID" value="MEX6689826.1"/>
    <property type="molecule type" value="Genomic_DNA"/>
</dbReference>
<organism evidence="1 2">
    <name type="scientific">Danxiaibacter flavus</name>
    <dbReference type="NCBI Taxonomy" id="3049108"/>
    <lineage>
        <taxon>Bacteria</taxon>
        <taxon>Pseudomonadati</taxon>
        <taxon>Bacteroidota</taxon>
        <taxon>Chitinophagia</taxon>
        <taxon>Chitinophagales</taxon>
        <taxon>Chitinophagaceae</taxon>
        <taxon>Danxiaibacter</taxon>
    </lineage>
</organism>
<dbReference type="RefSeq" id="WP_369331234.1">
    <property type="nucleotide sequence ID" value="NZ_JAULBC010000007.1"/>
</dbReference>